<name>H6WYL5_9CAUD</name>
<organism evidence="1 2">
    <name type="scientific">Hafnia phage Enc34</name>
    <dbReference type="NCBI Taxonomy" id="1150990"/>
    <lineage>
        <taxon>Viruses</taxon>
        <taxon>Duplodnaviria</taxon>
        <taxon>Heunggongvirae</taxon>
        <taxon>Uroviricota</taxon>
        <taxon>Caudoviricetes</taxon>
        <taxon>Casjensviridae</taxon>
        <taxon>Enchivirus</taxon>
        <taxon>Enchivirus Enc34</taxon>
    </lineage>
</organism>
<dbReference type="OrthoDB" id="20749at10239"/>
<keyword evidence="2" id="KW-1185">Reference proteome</keyword>
<dbReference type="RefSeq" id="YP_007007058.1">
    <property type="nucleotide sequence ID" value="NC_019524.2"/>
</dbReference>
<dbReference type="GeneID" id="14014051"/>
<accession>H6WYL5</accession>
<proteinExistence type="predicted"/>
<sequence>MMATPTTEDYKAKHEKLMSEMKVGESFFIEGVKPSDLKYVRRLGYKLNIRLSIRFVLEDQIYGKMGTRVMRQADYGTVAATGNTEAR</sequence>
<dbReference type="EMBL" id="JQ340774">
    <property type="protein sequence ID" value="AFB84070.1"/>
    <property type="molecule type" value="Genomic_DNA"/>
</dbReference>
<dbReference type="KEGG" id="vg:14014051"/>
<protein>
    <submittedName>
        <fullName evidence="1">Uncharacterized protein</fullName>
    </submittedName>
</protein>
<evidence type="ECO:0000313" key="2">
    <source>
        <dbReference type="Proteomes" id="UP000008024"/>
    </source>
</evidence>
<reference evidence="1 2" key="1">
    <citation type="journal article" date="2012" name="J. Virol.">
        <title>Complete Genome Sequence of the Enterobacter cancerogenus Bacteriophage Enc34.</title>
        <authorList>
            <person name="Kazaks A."/>
            <person name="Dislers A."/>
            <person name="Lipowsky G."/>
            <person name="Nikolajeva V."/>
            <person name="Tars K."/>
        </authorList>
    </citation>
    <scope>NUCLEOTIDE SEQUENCE [LARGE SCALE GENOMIC DNA]</scope>
</reference>
<dbReference type="Proteomes" id="UP000008024">
    <property type="component" value="Segment"/>
</dbReference>
<evidence type="ECO:0000313" key="1">
    <source>
        <dbReference type="EMBL" id="AFB84070.1"/>
    </source>
</evidence>